<feature type="signal peptide" evidence="3">
    <location>
        <begin position="1"/>
        <end position="21"/>
    </location>
</feature>
<protein>
    <submittedName>
        <fullName evidence="4">Uncharacterized protein</fullName>
    </submittedName>
</protein>
<feature type="coiled-coil region" evidence="1">
    <location>
        <begin position="675"/>
        <end position="852"/>
    </location>
</feature>
<name>A0AAW0VRV5_CHEQU</name>
<sequence length="1296" mass="151113">AGVFSHVYLLIILIVMDTAAGREYQEGGKLQMNWEEGIVTGAEEAIQSSGDQVQDEIYSHQQTIEALQNENYKLKIQNTVSSSNSKTVIEKYKAKIQEFQGAVNQRDQMIGKLQTRLAECIQNQDDLQADVLQQTETSAREIETLKMQLKETTDSLLNKNWSSGISQHEHLQLKNKLIYIQQNRAQDQQMLEQLTRQLSQKNEEYGHLECQYKHVLQKSQEIKSNADKLGCELNENKDIIEKLKEENSGLKTRMQQLENRQDAELQELSSKWYKEREMMEDQCKRKEDDLLKLQNENKALENNLNAAEKMAEDKLKEVEEETQRIIQREQIAKEKSSYEIQNLMKQLQEITMELTHTKENHRVQLATTEEQFEKQLTAKKQQMSEIHHEELLKIKSSHNSELSQLTHQIDALEKTQKEDHASLIKNLNSLNNLNLSLKEQLEGEKVKLKNLERLVHELSTEKEQLKVVVEGSKGREKDLQLSLKQECANRNAFQQKIEELNRKYVEVENMAENFKREIVVLNENLKVEAEKRSSVENRLALELQNVNNLSEEKANLENKLETINCQMKIMSDELLKSKDSKENLNLQYQETLQRYMEIELELNKCEKLVEEYELTCERLQSKIEFWDRERESLVDELKHCIKVMKTEIPVIEIEVKSSLEQKDEIYHLRCENEQLIKRCDELAQYEQECQILQENLSQMYSALEEAENKNKNIDELREKYLALFEQCQSVEIKRKRIEEDCEEKCECLNEKLRSLDSKLAAASGLTGKFQEISDHNMSVEQKLHNVVLKLKEAEDNAGFLEGALMSATLEKDTLVSELKQARIAHDSMEREKNECETDRDRMLEEYKMMKAELASTLLALDREVQLSTHRRLTSDVGVSVSTSTSFETNAGHGGSFTNDNHHLEGHADKDVVKEFNISAKITLKPQENEEKLDTCCEDKIYNLEKENKELLNEIEKLKSKVHDQHFGVKSLENEKSKLKRRLGELETEKVKIREKLEEYQKEISKKMDLQKQLDELKLTVHLTEDHLKKQEDEMNLLKKSLEAIVLIDKPDCTEKLKEIVNNIEISAVKDKSMNSFNCSNYWKTFVSCQSEELQCMCEELNKYLSEYSDLLQYSDKLHEEKLQHELENICLKVEVEKLKHLKSAVGGSPSKEFEPAFCEAKPNIEDESEFLRVQRELLKYKHENEKLHLQMKNHKTLLRLEKLHIQSSRINSEKETDISLDTREMVMAFVGMELEKLVEDWECQMKTDSTLVDFISAQTLKVCEIIRKLPDSLGESSDGETYVEAAMKLIRQAVIK</sequence>
<reference evidence="4 5" key="1">
    <citation type="journal article" date="2024" name="BMC Genomics">
        <title>Genome assembly of redclaw crayfish (Cherax quadricarinatus) provides insights into its immune adaptation and hypoxia tolerance.</title>
        <authorList>
            <person name="Liu Z."/>
            <person name="Zheng J."/>
            <person name="Li H."/>
            <person name="Fang K."/>
            <person name="Wang S."/>
            <person name="He J."/>
            <person name="Zhou D."/>
            <person name="Weng S."/>
            <person name="Chi M."/>
            <person name="Gu Z."/>
            <person name="He J."/>
            <person name="Li F."/>
            <person name="Wang M."/>
        </authorList>
    </citation>
    <scope>NUCLEOTIDE SEQUENCE [LARGE SCALE GENOMIC DNA]</scope>
    <source>
        <strain evidence="4">ZL_2023a</strain>
    </source>
</reference>
<evidence type="ECO:0000313" key="5">
    <source>
        <dbReference type="Proteomes" id="UP001445076"/>
    </source>
</evidence>
<gene>
    <name evidence="4" type="ORF">OTU49_013773</name>
</gene>
<feature type="coiled-coil region" evidence="1">
    <location>
        <begin position="184"/>
        <end position="360"/>
    </location>
</feature>
<dbReference type="EMBL" id="JARKIK010001316">
    <property type="protein sequence ID" value="KAK8719784.1"/>
    <property type="molecule type" value="Genomic_DNA"/>
</dbReference>
<dbReference type="Proteomes" id="UP001445076">
    <property type="component" value="Unassembled WGS sequence"/>
</dbReference>
<feature type="coiled-coil region" evidence="1">
    <location>
        <begin position="940"/>
        <end position="1033"/>
    </location>
</feature>
<feature type="coiled-coil region" evidence="1">
    <location>
        <begin position="395"/>
        <end position="636"/>
    </location>
</feature>
<keyword evidence="3" id="KW-0732">Signal</keyword>
<feature type="chain" id="PRO_5043463455" evidence="3">
    <location>
        <begin position="22"/>
        <end position="1296"/>
    </location>
</feature>
<feature type="region of interest" description="Disordered" evidence="2">
    <location>
        <begin position="883"/>
        <end position="903"/>
    </location>
</feature>
<evidence type="ECO:0000256" key="1">
    <source>
        <dbReference type="SAM" id="Coils"/>
    </source>
</evidence>
<accession>A0AAW0VRV5</accession>
<comment type="caution">
    <text evidence="4">The sequence shown here is derived from an EMBL/GenBank/DDBJ whole genome shotgun (WGS) entry which is preliminary data.</text>
</comment>
<feature type="non-terminal residue" evidence="4">
    <location>
        <position position="1"/>
    </location>
</feature>
<evidence type="ECO:0000256" key="2">
    <source>
        <dbReference type="SAM" id="MobiDB-lite"/>
    </source>
</evidence>
<keyword evidence="5" id="KW-1185">Reference proteome</keyword>
<organism evidence="4 5">
    <name type="scientific">Cherax quadricarinatus</name>
    <name type="common">Australian red claw crayfish</name>
    <dbReference type="NCBI Taxonomy" id="27406"/>
    <lineage>
        <taxon>Eukaryota</taxon>
        <taxon>Metazoa</taxon>
        <taxon>Ecdysozoa</taxon>
        <taxon>Arthropoda</taxon>
        <taxon>Crustacea</taxon>
        <taxon>Multicrustacea</taxon>
        <taxon>Malacostraca</taxon>
        <taxon>Eumalacostraca</taxon>
        <taxon>Eucarida</taxon>
        <taxon>Decapoda</taxon>
        <taxon>Pleocyemata</taxon>
        <taxon>Astacidea</taxon>
        <taxon>Parastacoidea</taxon>
        <taxon>Parastacidae</taxon>
        <taxon>Cherax</taxon>
    </lineage>
</organism>
<keyword evidence="1" id="KW-0175">Coiled coil</keyword>
<evidence type="ECO:0000313" key="4">
    <source>
        <dbReference type="EMBL" id="KAK8719784.1"/>
    </source>
</evidence>
<evidence type="ECO:0000256" key="3">
    <source>
        <dbReference type="SAM" id="SignalP"/>
    </source>
</evidence>
<proteinExistence type="predicted"/>
<feature type="non-terminal residue" evidence="4">
    <location>
        <position position="1296"/>
    </location>
</feature>